<dbReference type="EMBL" id="CAEZVF010000018">
    <property type="protein sequence ID" value="CAB4616230.1"/>
    <property type="molecule type" value="Genomic_DNA"/>
</dbReference>
<name>A0A6J6HSW3_9ZZZZ</name>
<dbReference type="InterPro" id="IPR009439">
    <property type="entry name" value="RCC_reductase"/>
</dbReference>
<dbReference type="Pfam" id="PF06405">
    <property type="entry name" value="RCC_reductase"/>
    <property type="match status" value="1"/>
</dbReference>
<organism evidence="2">
    <name type="scientific">freshwater metagenome</name>
    <dbReference type="NCBI Taxonomy" id="449393"/>
    <lineage>
        <taxon>unclassified sequences</taxon>
        <taxon>metagenomes</taxon>
        <taxon>ecological metagenomes</taxon>
    </lineage>
</organism>
<reference evidence="2" key="1">
    <citation type="submission" date="2020-05" db="EMBL/GenBank/DDBJ databases">
        <authorList>
            <person name="Chiriac C."/>
            <person name="Salcher M."/>
            <person name="Ghai R."/>
            <person name="Kavagutti S V."/>
        </authorList>
    </citation>
    <scope>NUCLEOTIDE SEQUENCE</scope>
</reference>
<dbReference type="Gene3D" id="3.40.1500.20">
    <property type="match status" value="1"/>
</dbReference>
<gene>
    <name evidence="1" type="ORF">UFOPK1446_00325</name>
    <name evidence="2" type="ORF">UFOPK1939_00215</name>
</gene>
<sequence>MAETVALIADMVDGAGALDVTDVWENGWKISNELMDKIRPVFELHRDPGYADLEQYGADGIEGPGGSLNAFTGPEVDWLAHAWIGDFKRAFVNVHVTAWLGPHIDVPHLGIAFGTSPRPWMYLDTPARQDLNTNIDYFDKYIEPRNDHYLELRVDPRLTQFVSRSAYIRQVLTDVAICSSLDNNEENWELMRTEAHRLVDTWIGWVKEAKPVPVEKRAELAERDLILRRTIVKRDPANVLAARRLGPDIEERLVNALWGADRQIPRPSVS</sequence>
<protein>
    <submittedName>
        <fullName evidence="2">Unannotated protein</fullName>
    </submittedName>
</protein>
<dbReference type="AlphaFoldDB" id="A0A6J6HSW3"/>
<accession>A0A6J6HSW3</accession>
<dbReference type="PANTHER" id="PTHR34685">
    <property type="entry name" value="RED CHLOROPHYLL CATABOLITE REDUCTASE, CHLOROPLASTIC"/>
    <property type="match status" value="1"/>
</dbReference>
<proteinExistence type="predicted"/>
<dbReference type="EMBL" id="CAEZSO010000045">
    <property type="protein sequence ID" value="CAB4539333.1"/>
    <property type="molecule type" value="Genomic_DNA"/>
</dbReference>
<dbReference type="PANTHER" id="PTHR34685:SF2">
    <property type="entry name" value="RED CHLOROPHYLL CATABOLITE REDUCTASE, CHLOROPLASTIC"/>
    <property type="match status" value="1"/>
</dbReference>
<dbReference type="GO" id="GO:0051743">
    <property type="term" value="F:red chlorophyll catabolite reductase activity"/>
    <property type="evidence" value="ECO:0007669"/>
    <property type="project" value="InterPro"/>
</dbReference>
<evidence type="ECO:0000313" key="1">
    <source>
        <dbReference type="EMBL" id="CAB4539333.1"/>
    </source>
</evidence>
<evidence type="ECO:0000313" key="2">
    <source>
        <dbReference type="EMBL" id="CAB4616230.1"/>
    </source>
</evidence>